<dbReference type="AlphaFoldDB" id="A0A644XCV6"/>
<organism evidence="1">
    <name type="scientific">bioreactor metagenome</name>
    <dbReference type="NCBI Taxonomy" id="1076179"/>
    <lineage>
        <taxon>unclassified sequences</taxon>
        <taxon>metagenomes</taxon>
        <taxon>ecological metagenomes</taxon>
    </lineage>
</organism>
<reference evidence="1" key="1">
    <citation type="submission" date="2019-08" db="EMBL/GenBank/DDBJ databases">
        <authorList>
            <person name="Kucharzyk K."/>
            <person name="Murdoch R.W."/>
            <person name="Higgins S."/>
            <person name="Loffler F."/>
        </authorList>
    </citation>
    <scope>NUCLEOTIDE SEQUENCE</scope>
</reference>
<protein>
    <submittedName>
        <fullName evidence="1">Uncharacterized protein</fullName>
    </submittedName>
</protein>
<accession>A0A644XCV6</accession>
<name>A0A644XCV6_9ZZZZ</name>
<proteinExistence type="predicted"/>
<gene>
    <name evidence="1" type="ORF">SDC9_58374</name>
</gene>
<dbReference type="EMBL" id="VSSQ01001912">
    <property type="protein sequence ID" value="MPM12023.1"/>
    <property type="molecule type" value="Genomic_DNA"/>
</dbReference>
<evidence type="ECO:0000313" key="1">
    <source>
        <dbReference type="EMBL" id="MPM12023.1"/>
    </source>
</evidence>
<sequence length="165" mass="18937">MQYGAQLDDDQIILHRFIDCFIALQSACIGYRSMPCIDAEQFAFDIRLQVVHIGNAFQSDRAFAGCPLYNPLAEGLHLYKERISMLLHRNDPVHRCIREADIRIKVSRVREIFLDFTRQECRSADHVFTGDDVDGLLDVPGCTCLDPFCNQLRDSRQNIRSDGSR</sequence>
<comment type="caution">
    <text evidence="1">The sequence shown here is derived from an EMBL/GenBank/DDBJ whole genome shotgun (WGS) entry which is preliminary data.</text>
</comment>